<dbReference type="Proteomes" id="UP000023152">
    <property type="component" value="Unassembled WGS sequence"/>
</dbReference>
<sequence length="117" mass="13375">MVAKEWMTNRYDNELNNETTTTEQPALNSRNKKHRKGHNKGSNGVNANSNDNNRNTANANTNNNDSNNTTTTTTTYVNANANNRQSEELTNYPGYNSLWSEDHQENTEHIQQYQTTH</sequence>
<evidence type="ECO:0000256" key="1">
    <source>
        <dbReference type="SAM" id="MobiDB-lite"/>
    </source>
</evidence>
<protein>
    <submittedName>
        <fullName evidence="2">Uncharacterized protein</fullName>
    </submittedName>
</protein>
<feature type="compositionally biased region" description="Basic residues" evidence="1">
    <location>
        <begin position="30"/>
        <end position="39"/>
    </location>
</feature>
<feature type="compositionally biased region" description="Low complexity" evidence="1">
    <location>
        <begin position="14"/>
        <end position="23"/>
    </location>
</feature>
<organism evidence="2 3">
    <name type="scientific">Reticulomyxa filosa</name>
    <dbReference type="NCBI Taxonomy" id="46433"/>
    <lineage>
        <taxon>Eukaryota</taxon>
        <taxon>Sar</taxon>
        <taxon>Rhizaria</taxon>
        <taxon>Retaria</taxon>
        <taxon>Foraminifera</taxon>
        <taxon>Monothalamids</taxon>
        <taxon>Reticulomyxidae</taxon>
        <taxon>Reticulomyxa</taxon>
    </lineage>
</organism>
<feature type="non-terminal residue" evidence="2">
    <location>
        <position position="117"/>
    </location>
</feature>
<gene>
    <name evidence="2" type="ORF">RFI_21177</name>
</gene>
<dbReference type="AlphaFoldDB" id="X6MST9"/>
<comment type="caution">
    <text evidence="2">The sequence shown here is derived from an EMBL/GenBank/DDBJ whole genome shotgun (WGS) entry which is preliminary data.</text>
</comment>
<accession>X6MST9</accession>
<name>X6MST9_RETFI</name>
<reference evidence="2 3" key="1">
    <citation type="journal article" date="2013" name="Curr. Biol.">
        <title>The Genome of the Foraminiferan Reticulomyxa filosa.</title>
        <authorList>
            <person name="Glockner G."/>
            <person name="Hulsmann N."/>
            <person name="Schleicher M."/>
            <person name="Noegel A.A."/>
            <person name="Eichinger L."/>
            <person name="Gallinger C."/>
            <person name="Pawlowski J."/>
            <person name="Sierra R."/>
            <person name="Euteneuer U."/>
            <person name="Pillet L."/>
            <person name="Moustafa A."/>
            <person name="Platzer M."/>
            <person name="Groth M."/>
            <person name="Szafranski K."/>
            <person name="Schliwa M."/>
        </authorList>
    </citation>
    <scope>NUCLEOTIDE SEQUENCE [LARGE SCALE GENOMIC DNA]</scope>
</reference>
<keyword evidence="3" id="KW-1185">Reference proteome</keyword>
<feature type="region of interest" description="Disordered" evidence="1">
    <location>
        <begin position="1"/>
        <end position="117"/>
    </location>
</feature>
<evidence type="ECO:0000313" key="2">
    <source>
        <dbReference type="EMBL" id="ETO16180.1"/>
    </source>
</evidence>
<feature type="compositionally biased region" description="Low complexity" evidence="1">
    <location>
        <begin position="45"/>
        <end position="84"/>
    </location>
</feature>
<proteinExistence type="predicted"/>
<evidence type="ECO:0000313" key="3">
    <source>
        <dbReference type="Proteomes" id="UP000023152"/>
    </source>
</evidence>
<dbReference type="EMBL" id="ASPP01018500">
    <property type="protein sequence ID" value="ETO16180.1"/>
    <property type="molecule type" value="Genomic_DNA"/>
</dbReference>